<gene>
    <name evidence="2" type="ORF">DP116_07225</name>
</gene>
<evidence type="ECO:0000313" key="2">
    <source>
        <dbReference type="EMBL" id="NMG19254.1"/>
    </source>
</evidence>
<keyword evidence="1" id="KW-1133">Transmembrane helix</keyword>
<proteinExistence type="predicted"/>
<keyword evidence="3" id="KW-1185">Reference proteome</keyword>
<feature type="transmembrane region" description="Helical" evidence="1">
    <location>
        <begin position="20"/>
        <end position="43"/>
    </location>
</feature>
<comment type="caution">
    <text evidence="2">The sequence shown here is derived from an EMBL/GenBank/DDBJ whole genome shotgun (WGS) entry which is preliminary data.</text>
</comment>
<keyword evidence="1" id="KW-0812">Transmembrane</keyword>
<protein>
    <submittedName>
        <fullName evidence="2">Uncharacterized protein</fullName>
    </submittedName>
</protein>
<name>A0ABX1P4J0_9CYAN</name>
<organism evidence="2 3">
    <name type="scientific">Brasilonema bromeliae SPC951</name>
    <dbReference type="NCBI Taxonomy" id="385972"/>
    <lineage>
        <taxon>Bacteria</taxon>
        <taxon>Bacillati</taxon>
        <taxon>Cyanobacteriota</taxon>
        <taxon>Cyanophyceae</taxon>
        <taxon>Nostocales</taxon>
        <taxon>Scytonemataceae</taxon>
        <taxon>Brasilonema</taxon>
        <taxon>Bromeliae group (in: Brasilonema)</taxon>
    </lineage>
</organism>
<dbReference type="EMBL" id="QMEB01000037">
    <property type="protein sequence ID" value="NMG19254.1"/>
    <property type="molecule type" value="Genomic_DNA"/>
</dbReference>
<evidence type="ECO:0000256" key="1">
    <source>
        <dbReference type="SAM" id="Phobius"/>
    </source>
</evidence>
<reference evidence="2 3" key="1">
    <citation type="submission" date="2018-06" db="EMBL/GenBank/DDBJ databases">
        <title>Comparative genomics of Brasilonema spp. strains.</title>
        <authorList>
            <person name="Alvarenga D.O."/>
            <person name="Fiore M.F."/>
            <person name="Varani A.M."/>
        </authorList>
    </citation>
    <scope>NUCLEOTIDE SEQUENCE [LARGE SCALE GENOMIC DNA]</scope>
    <source>
        <strain evidence="2 3">SPC951</strain>
    </source>
</reference>
<keyword evidence="1" id="KW-0472">Membrane</keyword>
<evidence type="ECO:0000313" key="3">
    <source>
        <dbReference type="Proteomes" id="UP000718564"/>
    </source>
</evidence>
<sequence length="93" mass="10119">MYPGSNPPPAGCLIVFRTTQLGVFLTALGVPAVVFFPGTLIFLRQEEAVRWGGQCRGEPALREGFPTARRLAKGFPDLRHLSVEPVLEEGLPT</sequence>
<accession>A0ABX1P4J0</accession>
<dbReference type="Proteomes" id="UP000718564">
    <property type="component" value="Unassembled WGS sequence"/>
</dbReference>